<keyword evidence="2" id="KW-0436">Ligase</keyword>
<dbReference type="GO" id="GO:0016874">
    <property type="term" value="F:ligase activity"/>
    <property type="evidence" value="ECO:0007669"/>
    <property type="project" value="UniProtKB-KW"/>
</dbReference>
<feature type="domain" description="BPL/LPL catalytic" evidence="1">
    <location>
        <begin position="52"/>
        <end position="245"/>
    </location>
</feature>
<dbReference type="Pfam" id="PF21948">
    <property type="entry name" value="LplA-B_cat"/>
    <property type="match status" value="1"/>
</dbReference>
<accession>A0A0S6UCE2</accession>
<dbReference type="InterPro" id="IPR045864">
    <property type="entry name" value="aa-tRNA-synth_II/BPL/LPL"/>
</dbReference>
<dbReference type="GO" id="GO:0140096">
    <property type="term" value="F:catalytic activity, acting on a protein"/>
    <property type="evidence" value="ECO:0007669"/>
    <property type="project" value="UniProtKB-ARBA"/>
</dbReference>
<dbReference type="PANTHER" id="PTHR43679">
    <property type="entry name" value="OCTANOYLTRANSFERASE LIPM-RELATED"/>
    <property type="match status" value="1"/>
</dbReference>
<dbReference type="SUPFAM" id="SSF55681">
    <property type="entry name" value="Class II aaRS and biotin synthetases"/>
    <property type="match status" value="1"/>
</dbReference>
<name>A0A0S6UCE2_NEOTH</name>
<proteinExistence type="predicted"/>
<dbReference type="AlphaFoldDB" id="A0A0S6UCE2"/>
<sequence>MGANTPRQRTLKEPYFWRRGCVRQWRLLDTGSRTAAENMALDEVLLTARSQGQAPDTLRFLQFNPPCVLVGFHQVVEQEVRLEYCRREGIEINRRITGGGALFWDTNQLGWEVITTLDYPGVARRLEGLYAQLCGAVVQALKRLGVPAAYRPRNDIEVRGRKISGTGGTELGGAFLYQGTLLIDFDVETMLRALRIPTEKLKAKEIASLKERVTCLKWELGRVPLLETIKQVIAEEFCREFAMELIPAGLTPAEEALLAHQLPYFQSEEWINAVQGPEGRTELRSSRRTRGGFLRSSLVLGPGNSRIESLYLTGDFFAHPRRSIYDLEARLKGLPADPVLISRQVEEFFRESGARLPGIKPAEVAAAINDALVKKDYPRQGIPAAAVNDVFTVVKPLEEITAAPVVLLPYCAKMPTCRFRGRQGCSECGRCDIGTAYALARRYGLEPLTIQNYEMLARVLRRLQREGAPGFLGSCCEAFLAKHRRDLERIGLPGILLDIDSSTCYELGQERAAHAGRFENQTTLKLDLLELLMARVAPGKARRQVAVAAHA</sequence>
<protein>
    <submittedName>
        <fullName evidence="2">Lipoate-protein ligase A</fullName>
    </submittedName>
</protein>
<dbReference type="PROSITE" id="PS51733">
    <property type="entry name" value="BPL_LPL_CATALYTIC"/>
    <property type="match status" value="1"/>
</dbReference>
<dbReference type="Gene3D" id="3.30.930.10">
    <property type="entry name" value="Bira Bifunctional Protein, Domain 2"/>
    <property type="match status" value="1"/>
</dbReference>
<dbReference type="Proteomes" id="UP000063718">
    <property type="component" value="Unassembled WGS sequence"/>
</dbReference>
<evidence type="ECO:0000259" key="1">
    <source>
        <dbReference type="PROSITE" id="PS51733"/>
    </source>
</evidence>
<reference evidence="2" key="1">
    <citation type="journal article" date="2014" name="Gene">
        <title>Genome-guided analysis of transformation efficiency and carbon dioxide assimilation by Moorella thermoacetica Y72.</title>
        <authorList>
            <person name="Tsukahara K."/>
            <person name="Kita A."/>
            <person name="Nakashimada Y."/>
            <person name="Hoshino T."/>
            <person name="Murakami K."/>
        </authorList>
    </citation>
    <scope>NUCLEOTIDE SEQUENCE [LARGE SCALE GENOMIC DNA]</scope>
    <source>
        <strain evidence="2">Y72</strain>
    </source>
</reference>
<dbReference type="InterPro" id="IPR002829">
    <property type="entry name" value="DUF116"/>
</dbReference>
<evidence type="ECO:0000313" key="2">
    <source>
        <dbReference type="EMBL" id="GAF26127.1"/>
    </source>
</evidence>
<dbReference type="InterPro" id="IPR004143">
    <property type="entry name" value="BPL_LPL_catalytic"/>
</dbReference>
<dbReference type="CDD" id="cd16443">
    <property type="entry name" value="LplA"/>
    <property type="match status" value="1"/>
</dbReference>
<dbReference type="GO" id="GO:0016740">
    <property type="term" value="F:transferase activity"/>
    <property type="evidence" value="ECO:0007669"/>
    <property type="project" value="UniProtKB-ARBA"/>
</dbReference>
<dbReference type="InterPro" id="IPR050664">
    <property type="entry name" value="Octanoyltrans_LipM/LipL"/>
</dbReference>
<dbReference type="Pfam" id="PF01976">
    <property type="entry name" value="DUF116"/>
    <property type="match status" value="1"/>
</dbReference>
<organism evidence="2">
    <name type="scientific">Moorella thermoacetica Y72</name>
    <dbReference type="NCBI Taxonomy" id="1325331"/>
    <lineage>
        <taxon>Bacteria</taxon>
        <taxon>Bacillati</taxon>
        <taxon>Bacillota</taxon>
        <taxon>Clostridia</taxon>
        <taxon>Neomoorellales</taxon>
        <taxon>Neomoorellaceae</taxon>
        <taxon>Neomoorella</taxon>
    </lineage>
</organism>
<dbReference type="GO" id="GO:0009249">
    <property type="term" value="P:protein lipoylation"/>
    <property type="evidence" value="ECO:0007669"/>
    <property type="project" value="UniProtKB-ARBA"/>
</dbReference>
<dbReference type="PANTHER" id="PTHR43679:SF2">
    <property type="entry name" value="OCTANOYL-[GCVH]:PROTEIN N-OCTANOYLTRANSFERASE"/>
    <property type="match status" value="1"/>
</dbReference>
<gene>
    <name evidence="2" type="ORF">MTY_1466</name>
</gene>
<dbReference type="EMBL" id="DF238840">
    <property type="protein sequence ID" value="GAF26127.1"/>
    <property type="molecule type" value="Genomic_DNA"/>
</dbReference>
<dbReference type="Gene3D" id="3.30.390.50">
    <property type="entry name" value="CO dehydrogenase flavoprotein, C-terminal domain"/>
    <property type="match status" value="1"/>
</dbReference>